<feature type="transmembrane region" description="Helical" evidence="2">
    <location>
        <begin position="824"/>
        <end position="842"/>
    </location>
</feature>
<evidence type="ECO:0000313" key="7">
    <source>
        <dbReference type="EMBL" id="KAF5342072.1"/>
    </source>
</evidence>
<accession>A0A8H5FMK4</accession>
<reference evidence="7 8" key="1">
    <citation type="journal article" date="2020" name="ISME J.">
        <title>Uncovering the hidden diversity of litter-decomposition mechanisms in mushroom-forming fungi.</title>
        <authorList>
            <person name="Floudas D."/>
            <person name="Bentzer J."/>
            <person name="Ahren D."/>
            <person name="Johansson T."/>
            <person name="Persson P."/>
            <person name="Tunlid A."/>
        </authorList>
    </citation>
    <scope>NUCLEOTIDE SEQUENCE [LARGE SCALE GENOMIC DNA]</scope>
    <source>
        <strain evidence="7 8">CBS 175.51</strain>
    </source>
</reference>
<dbReference type="InterPro" id="IPR053911">
    <property type="entry name" value="PGAP2IP_TM_2nd"/>
</dbReference>
<evidence type="ECO:0000256" key="2">
    <source>
        <dbReference type="SAM" id="Phobius"/>
    </source>
</evidence>
<dbReference type="PANTHER" id="PTHR14859">
    <property type="entry name" value="CALCOFLUOR WHITE HYPERSENSITIVE PROTEIN PRECURSOR"/>
    <property type="match status" value="1"/>
</dbReference>
<dbReference type="InterPro" id="IPR057315">
    <property type="entry name" value="Exo_endo_phos_PGAP2IP_C"/>
</dbReference>
<feature type="region of interest" description="Disordered" evidence="1">
    <location>
        <begin position="554"/>
        <end position="584"/>
    </location>
</feature>
<keyword evidence="8" id="KW-1185">Reference proteome</keyword>
<feature type="transmembrane region" description="Helical" evidence="2">
    <location>
        <begin position="640"/>
        <end position="658"/>
    </location>
</feature>
<feature type="transmembrane region" description="Helical" evidence="2">
    <location>
        <begin position="785"/>
        <end position="804"/>
    </location>
</feature>
<feature type="transmembrane region" description="Helical" evidence="2">
    <location>
        <begin position="360"/>
        <end position="378"/>
    </location>
</feature>
<dbReference type="GO" id="GO:0016020">
    <property type="term" value="C:membrane"/>
    <property type="evidence" value="ECO:0007669"/>
    <property type="project" value="GOC"/>
</dbReference>
<evidence type="ECO:0000313" key="8">
    <source>
        <dbReference type="Proteomes" id="UP000541558"/>
    </source>
</evidence>
<dbReference type="Gene3D" id="3.60.10.10">
    <property type="entry name" value="Endonuclease/exonuclease/phosphatase"/>
    <property type="match status" value="1"/>
</dbReference>
<feature type="transmembrane region" description="Helical" evidence="2">
    <location>
        <begin position="168"/>
        <end position="187"/>
    </location>
</feature>
<keyword evidence="2" id="KW-0812">Transmembrane</keyword>
<feature type="transmembrane region" description="Helical" evidence="2">
    <location>
        <begin position="750"/>
        <end position="773"/>
    </location>
</feature>
<dbReference type="GO" id="GO:0006506">
    <property type="term" value="P:GPI anchor biosynthetic process"/>
    <property type="evidence" value="ECO:0007669"/>
    <property type="project" value="TreeGrafter"/>
</dbReference>
<dbReference type="EMBL" id="JAACJK010000001">
    <property type="protein sequence ID" value="KAF5342072.1"/>
    <property type="molecule type" value="Genomic_DNA"/>
</dbReference>
<dbReference type="InterPro" id="IPR019402">
    <property type="entry name" value="CWH43_N"/>
</dbReference>
<feature type="transmembrane region" description="Helical" evidence="2">
    <location>
        <begin position="228"/>
        <end position="246"/>
    </location>
</feature>
<feature type="transmembrane region" description="Helical" evidence="2">
    <location>
        <begin position="258"/>
        <end position="278"/>
    </location>
</feature>
<protein>
    <submittedName>
        <fullName evidence="7">Uncharacterized protein</fullName>
    </submittedName>
</protein>
<feature type="transmembrane region" description="Helical" evidence="2">
    <location>
        <begin position="142"/>
        <end position="161"/>
    </location>
</feature>
<evidence type="ECO:0000259" key="3">
    <source>
        <dbReference type="Pfam" id="PF10277"/>
    </source>
</evidence>
<dbReference type="Pfam" id="PF10277">
    <property type="entry name" value="Frag1"/>
    <property type="match status" value="1"/>
</dbReference>
<evidence type="ECO:0000259" key="4">
    <source>
        <dbReference type="Pfam" id="PF23021"/>
    </source>
</evidence>
<dbReference type="InterPro" id="IPR051916">
    <property type="entry name" value="GPI-anchor_lipid_remodeler"/>
</dbReference>
<feature type="transmembrane region" description="Helical" evidence="2">
    <location>
        <begin position="670"/>
        <end position="686"/>
    </location>
</feature>
<comment type="caution">
    <text evidence="7">The sequence shown here is derived from an EMBL/GenBank/DDBJ whole genome shotgun (WGS) entry which is preliminary data.</text>
</comment>
<feature type="transmembrane region" description="Helical" evidence="2">
    <location>
        <begin position="440"/>
        <end position="456"/>
    </location>
</feature>
<gene>
    <name evidence="7" type="ORF">D9611_001443</name>
</gene>
<organism evidence="7 8">
    <name type="scientific">Ephemerocybe angulata</name>
    <dbReference type="NCBI Taxonomy" id="980116"/>
    <lineage>
        <taxon>Eukaryota</taxon>
        <taxon>Fungi</taxon>
        <taxon>Dikarya</taxon>
        <taxon>Basidiomycota</taxon>
        <taxon>Agaricomycotina</taxon>
        <taxon>Agaricomycetes</taxon>
        <taxon>Agaricomycetidae</taxon>
        <taxon>Agaricales</taxon>
        <taxon>Agaricineae</taxon>
        <taxon>Psathyrellaceae</taxon>
        <taxon>Ephemerocybe</taxon>
    </lineage>
</organism>
<dbReference type="AlphaFoldDB" id="A0A8H5FMK4"/>
<dbReference type="InterPro" id="IPR036691">
    <property type="entry name" value="Endo/exonu/phosph_ase_sf"/>
</dbReference>
<keyword evidence="2" id="KW-0472">Membrane</keyword>
<dbReference type="Pfam" id="PF23021">
    <property type="entry name" value="6TM_2nd_PGAP2IP"/>
    <property type="match status" value="2"/>
</dbReference>
<feature type="transmembrane region" description="Helical" evidence="2">
    <location>
        <begin position="692"/>
        <end position="710"/>
    </location>
</feature>
<feature type="domain" description="PGAP2IP first transmembrane" evidence="5">
    <location>
        <begin position="360"/>
        <end position="403"/>
    </location>
</feature>
<evidence type="ECO:0000259" key="6">
    <source>
        <dbReference type="Pfam" id="PF23226"/>
    </source>
</evidence>
<dbReference type="GO" id="GO:0031505">
    <property type="term" value="P:fungal-type cell wall organization"/>
    <property type="evidence" value="ECO:0007669"/>
    <property type="project" value="TreeGrafter"/>
</dbReference>
<proteinExistence type="predicted"/>
<dbReference type="FunFam" id="3.60.10.10:FF:000100">
    <property type="entry name" value="Unplaced genomic scaffold supercont2.12, whole genome shotgun sequence"/>
    <property type="match status" value="1"/>
</dbReference>
<keyword evidence="2" id="KW-1133">Transmembrane helix</keyword>
<feature type="region of interest" description="Disordered" evidence="1">
    <location>
        <begin position="35"/>
        <end position="54"/>
    </location>
</feature>
<feature type="transmembrane region" description="Helical" evidence="2">
    <location>
        <begin position="596"/>
        <end position="615"/>
    </location>
</feature>
<feature type="transmembrane region" description="Helical" evidence="2">
    <location>
        <begin position="193"/>
        <end position="216"/>
    </location>
</feature>
<sequence length="1156" mass="127534">MGVTCPELERRREPAIQGVADDDVICSPKAPDALESAHARPHAKTRPRSTGSPVFICLHSGPAARRRHPHPSTMSTTTTSISAALIARTQTVLSLLAFGSAFAIGCNLHCVKIVKNGVAGYPQEWLPSVSATIGDWYPERNIFQLLIALTAAPRFAVLLLTHQIHRSTALLVFGVLRTLLCGGWVYVTSSDDGMVHDVCMIAYIVMNIPWMAGSVLMSRGKGVRRARTALATVFFATIGPLVYFYLQHKVHRVPGAYSSYAIFEWSLIFLDIAFDWVAERELREQGIHITIGPHQGPARLTSIDPSPQLAKGSTTEIVEEAVKASDKAMGAALEIALEPSHFSFSSPDSISFVSDVYRSYVFWSLFTALIPSLFYYSIWELGIAGAELALLSLLTPAFLNTTPFFLPPKIPRTGDGEGGGNSTTGIPTWFEMLRTKKGQVYAYLVQYVGLVAFLSPSPAVRLAAVTLSVGVGVQREVVLWSGAVEGEGARGTPRGRRYWSIVSVVAFVGASAVKGVNHGNNPIWPFIDPKNGGWNKTGLGLALAALVEFAFRRPGSSHGPKVDSPAIAKEKDTSVKGKSPSFASVSRHRPSFIKTFVYTSLPLGSLLFTLHNFLADPSTLIAASWTGWENGSPRGPLPHVYYPITILIFAGSVAFGTLRRGTVRSVMRSPVVPILGVVQALYALHKRDWECWVAWMGVTCVVGASSVMIFEGAARVAAGRAEKVSQISECEEDVDEEGERDVDAGMVARVYAGAMGVYILFNLASIFTVAYAFVPGGWVFRERTVWVVTAQFLFLLPAFSMTPLRTTRTPHPPSPFTSKTKRRATLLLLLFAIVPLYFSPLLSHPSSKESIKPYKYDLWKRSGKKLLNAGIWTVHFGFDNEGHDSQRGVRDVVRDMELDVVGLLETDLHRTAFGHRDLTRVLVEELGYYVDIGPGPNSHTWGAVLLSKFPIINSTHHLLPSPKGELAPAIEAVIDVYGTEVTVVVAHNGQEEDRLDRELQSTELARIMRKERRPVVFLGYVVTKPGAPRPNPYQIMVEDGGVHDIDEDDRDRWCEYIFYRGLYRTSYARVSRGIITDTELQIGQFVVPKERDGENVGALDDSRDARYRRSKKEELPVEHWFPMEYYGDESKGGKNGHFYHVFYTPLYYLLPEGAEV</sequence>
<name>A0A8H5FMK4_9AGAR</name>
<dbReference type="Pfam" id="PF23022">
    <property type="entry name" value="6TM_1st_PGAP2IP"/>
    <property type="match status" value="2"/>
</dbReference>
<feature type="domain" description="PGAP2IP second transmembrane" evidence="4">
    <location>
        <begin position="596"/>
        <end position="720"/>
    </location>
</feature>
<dbReference type="InterPro" id="IPR053912">
    <property type="entry name" value="PGAP2IP_TM_1nd"/>
</dbReference>
<dbReference type="SUPFAM" id="SSF56219">
    <property type="entry name" value="DNase I-like"/>
    <property type="match status" value="1"/>
</dbReference>
<evidence type="ECO:0000259" key="5">
    <source>
        <dbReference type="Pfam" id="PF23022"/>
    </source>
</evidence>
<dbReference type="OrthoDB" id="68581at2759"/>
<feature type="domain" description="PGAP2IP second transmembrane" evidence="4">
    <location>
        <begin position="747"/>
        <end position="798"/>
    </location>
</feature>
<dbReference type="Proteomes" id="UP000541558">
    <property type="component" value="Unassembled WGS sequence"/>
</dbReference>
<evidence type="ECO:0000256" key="1">
    <source>
        <dbReference type="SAM" id="MobiDB-lite"/>
    </source>
</evidence>
<dbReference type="Pfam" id="PF23226">
    <property type="entry name" value="Exo_endo_phos_PGAP2IP"/>
    <property type="match status" value="1"/>
</dbReference>
<dbReference type="GO" id="GO:0005783">
    <property type="term" value="C:endoplasmic reticulum"/>
    <property type="evidence" value="ECO:0007669"/>
    <property type="project" value="TreeGrafter"/>
</dbReference>
<feature type="domain" description="CWH43-like N-terminal" evidence="3">
    <location>
        <begin position="85"/>
        <end position="282"/>
    </location>
</feature>
<dbReference type="PANTHER" id="PTHR14859:SF1">
    <property type="entry name" value="PGAP2-INTERACTING PROTEIN"/>
    <property type="match status" value="1"/>
</dbReference>
<feature type="domain" description="PGAP2IP C-terminal nuclease-like" evidence="6">
    <location>
        <begin position="865"/>
        <end position="1092"/>
    </location>
</feature>
<feature type="domain" description="PGAP2IP first transmembrane" evidence="5">
    <location>
        <begin position="430"/>
        <end position="547"/>
    </location>
</feature>